<keyword evidence="3" id="KW-1185">Reference proteome</keyword>
<protein>
    <recommendedName>
        <fullName evidence="1">Dienelactone hydrolase domain-containing protein</fullName>
    </recommendedName>
</protein>
<proteinExistence type="predicted"/>
<evidence type="ECO:0000313" key="2">
    <source>
        <dbReference type="EMBL" id="KAK3271102.1"/>
    </source>
</evidence>
<feature type="domain" description="Dienelactone hydrolase" evidence="1">
    <location>
        <begin position="131"/>
        <end position="281"/>
    </location>
</feature>
<comment type="caution">
    <text evidence="2">The sequence shown here is derived from an EMBL/GenBank/DDBJ whole genome shotgun (WGS) entry which is preliminary data.</text>
</comment>
<dbReference type="Pfam" id="PF01738">
    <property type="entry name" value="DLH"/>
    <property type="match status" value="1"/>
</dbReference>
<dbReference type="PANTHER" id="PTHR47381:SF3">
    <property type="entry name" value="ALPHA_BETA-HYDROLASES SUPERFAMILY PROTEIN"/>
    <property type="match status" value="1"/>
</dbReference>
<name>A0AAE0G3V5_9CHLO</name>
<dbReference type="Gene3D" id="3.40.50.1820">
    <property type="entry name" value="alpha/beta hydrolase"/>
    <property type="match status" value="1"/>
</dbReference>
<dbReference type="GO" id="GO:0016787">
    <property type="term" value="F:hydrolase activity"/>
    <property type="evidence" value="ECO:0007669"/>
    <property type="project" value="InterPro"/>
</dbReference>
<sequence>MMTKSGKPAAMLGLLITVPAVLFFRGRVKKTKTTRTAQSSCTAAEPAHRRAFLKEHIINGREHSVQPLEYHVASRAHLAGFERQHNLPGENAPVEAPALETGISMEELVIQTEEGAQGQMPTVLLRSTRAPPSTRLPVVICLHSTGSNRFQMFRRMQAFAKRGYLAVSIDVRYHGSRQITKLDYQEALIQAWKDGKTRPFLLDTVYDLIRLLDHLEGRPDVDASRIGMTGISLGGMLTWLTAVCDERIAVTVPMIGVQNFEWAIHNNKWHDRVATISAVFNEAASSMGRPSVDSQ</sequence>
<dbReference type="InterPro" id="IPR002925">
    <property type="entry name" value="Dienelactn_hydro"/>
</dbReference>
<feature type="non-terminal residue" evidence="2">
    <location>
        <position position="295"/>
    </location>
</feature>
<dbReference type="InterPro" id="IPR029058">
    <property type="entry name" value="AB_hydrolase_fold"/>
</dbReference>
<dbReference type="EMBL" id="LGRX02010001">
    <property type="protein sequence ID" value="KAK3271102.1"/>
    <property type="molecule type" value="Genomic_DNA"/>
</dbReference>
<dbReference type="SUPFAM" id="SSF53474">
    <property type="entry name" value="alpha/beta-Hydrolases"/>
    <property type="match status" value="1"/>
</dbReference>
<evidence type="ECO:0000259" key="1">
    <source>
        <dbReference type="Pfam" id="PF01738"/>
    </source>
</evidence>
<reference evidence="2 3" key="1">
    <citation type="journal article" date="2015" name="Genome Biol. Evol.">
        <title>Comparative Genomics of a Bacterivorous Green Alga Reveals Evolutionary Causalities and Consequences of Phago-Mixotrophic Mode of Nutrition.</title>
        <authorList>
            <person name="Burns J.A."/>
            <person name="Paasch A."/>
            <person name="Narechania A."/>
            <person name="Kim E."/>
        </authorList>
    </citation>
    <scope>NUCLEOTIDE SEQUENCE [LARGE SCALE GENOMIC DNA]</scope>
    <source>
        <strain evidence="2 3">PLY_AMNH</strain>
    </source>
</reference>
<accession>A0AAE0G3V5</accession>
<gene>
    <name evidence="2" type="ORF">CYMTET_20526</name>
</gene>
<organism evidence="2 3">
    <name type="scientific">Cymbomonas tetramitiformis</name>
    <dbReference type="NCBI Taxonomy" id="36881"/>
    <lineage>
        <taxon>Eukaryota</taxon>
        <taxon>Viridiplantae</taxon>
        <taxon>Chlorophyta</taxon>
        <taxon>Pyramimonadophyceae</taxon>
        <taxon>Pyramimonadales</taxon>
        <taxon>Pyramimonadaceae</taxon>
        <taxon>Cymbomonas</taxon>
    </lineage>
</organism>
<dbReference type="Proteomes" id="UP001190700">
    <property type="component" value="Unassembled WGS sequence"/>
</dbReference>
<dbReference type="AlphaFoldDB" id="A0AAE0G3V5"/>
<dbReference type="PANTHER" id="PTHR47381">
    <property type="entry name" value="ALPHA/BETA-HYDROLASES SUPERFAMILY PROTEIN"/>
    <property type="match status" value="1"/>
</dbReference>
<evidence type="ECO:0000313" key="3">
    <source>
        <dbReference type="Proteomes" id="UP001190700"/>
    </source>
</evidence>